<gene>
    <name evidence="1" type="ORF">MmTuc01_0927</name>
</gene>
<proteinExistence type="predicted"/>
<dbReference type="AlphaFoldDB" id="M1P7D2"/>
<dbReference type="EMBL" id="CP004144">
    <property type="protein sequence ID" value="AGF96327.1"/>
    <property type="molecule type" value="Genomic_DNA"/>
</dbReference>
<name>M1P7D2_METMZ</name>
<dbReference type="KEGG" id="mmaz:MmTuc01_0927"/>
<organism evidence="1 2">
    <name type="scientific">Methanosarcina mazei Tuc01</name>
    <dbReference type="NCBI Taxonomy" id="1236903"/>
    <lineage>
        <taxon>Archaea</taxon>
        <taxon>Methanobacteriati</taxon>
        <taxon>Methanobacteriota</taxon>
        <taxon>Stenosarchaea group</taxon>
        <taxon>Methanomicrobia</taxon>
        <taxon>Methanosarcinales</taxon>
        <taxon>Methanosarcinaceae</taxon>
        <taxon>Methanosarcina</taxon>
    </lineage>
</organism>
<accession>M1P7D2</accession>
<sequence>MRECITEGISSYLTIGFMYTEVLRSTGQKFLPEKEVKKA</sequence>
<dbReference type="HOGENOM" id="CLU_3302734_0_0_2"/>
<dbReference type="BioCyc" id="MMAZ1236903:G139K-881-MONOMER"/>
<dbReference type="Proteomes" id="UP000011718">
    <property type="component" value="Chromosome"/>
</dbReference>
<reference evidence="1 2" key="1">
    <citation type="journal article" date="2013" name="Genome Announc.">
        <title>Complete Genome of a Methanosarcina mazei Strain Isolated from Sediment Samples from an Amazonian Flooded Area.</title>
        <authorList>
            <person name="Assis das Gracas D."/>
            <person name="Thiago Juca Ramos R."/>
            <person name="Vieira Araujo A.C."/>
            <person name="Zahlouth R."/>
            <person name="Ribeiro Carneiro A."/>
            <person name="Souza Lopes T."/>
            <person name="Azevedo Barauna R."/>
            <person name="Azevedo V."/>
            <person name="Cruz Schneider M.P."/>
            <person name="Pellizari V.H."/>
            <person name="Silva A."/>
        </authorList>
    </citation>
    <scope>NUCLEOTIDE SEQUENCE [LARGE SCALE GENOMIC DNA]</scope>
    <source>
        <strain evidence="1 2">Tuc01</strain>
    </source>
</reference>
<evidence type="ECO:0000313" key="2">
    <source>
        <dbReference type="Proteomes" id="UP000011718"/>
    </source>
</evidence>
<protein>
    <submittedName>
        <fullName evidence="1">Uncharacterized protein</fullName>
    </submittedName>
</protein>
<evidence type="ECO:0000313" key="1">
    <source>
        <dbReference type="EMBL" id="AGF96327.1"/>
    </source>
</evidence>